<dbReference type="GeneID" id="73344051"/>
<dbReference type="KEGG" id="clup:CLUP02_10065"/>
<evidence type="ECO:0000313" key="3">
    <source>
        <dbReference type="Proteomes" id="UP000830671"/>
    </source>
</evidence>
<evidence type="ECO:0000256" key="1">
    <source>
        <dbReference type="SAM" id="MobiDB-lite"/>
    </source>
</evidence>
<sequence>MPVIFRPVRRPRASGPRAAKLESHNLMGTYREQSYGVELRGLGQDGKGGVGRWEAAQARPLQLRKLQLSKYSWDIIRYLNAQASEVLEHLNCAVPAGLCMLRYLYLVPACLGATHPEGSRAEKQWTRTAAKEGQSLCTFSDCAPAWSYLTSLVAGVKFSSSQRPSFLCLFVFLNPFPYYMRIPEVEMKAQRPHATQIFQAILAEARHSFLQPCLITATVAELEARDIAAASASPAQGFSRKKKTKKKIGKAGTQTPFFSQTLDLPVHFWCLQAPKSLDISLQLSNFPPLLGLQWAFQLSNFIFMLTEAKYQTVLTCITIASRHSHPARSGSVQRFPEAENCPWAEVTNPSFPTLQAIEAVSLKLGKSAYHLPRIYRLPSFTPLRGPDSHRLPLGSCELLAPPLPHVLPTAPGPIVLSNLGSDPGHGGFLDRRKMLPIRKKTKDPWKGEPSHAPD</sequence>
<dbReference type="EMBL" id="CP019477">
    <property type="protein sequence ID" value="UQC84568.1"/>
    <property type="molecule type" value="Genomic_DNA"/>
</dbReference>
<organism evidence="2 3">
    <name type="scientific">Colletotrichum lupini</name>
    <dbReference type="NCBI Taxonomy" id="145971"/>
    <lineage>
        <taxon>Eukaryota</taxon>
        <taxon>Fungi</taxon>
        <taxon>Dikarya</taxon>
        <taxon>Ascomycota</taxon>
        <taxon>Pezizomycotina</taxon>
        <taxon>Sordariomycetes</taxon>
        <taxon>Hypocreomycetidae</taxon>
        <taxon>Glomerellales</taxon>
        <taxon>Glomerellaceae</taxon>
        <taxon>Colletotrichum</taxon>
        <taxon>Colletotrichum acutatum species complex</taxon>
    </lineage>
</organism>
<protein>
    <submittedName>
        <fullName evidence="2">Uncharacterized protein</fullName>
    </submittedName>
</protein>
<evidence type="ECO:0000313" key="2">
    <source>
        <dbReference type="EMBL" id="UQC84568.1"/>
    </source>
</evidence>
<proteinExistence type="predicted"/>
<dbReference type="RefSeq" id="XP_049146185.1">
    <property type="nucleotide sequence ID" value="XM_049289041.1"/>
</dbReference>
<gene>
    <name evidence="2" type="ORF">CLUP02_10065</name>
</gene>
<dbReference type="Proteomes" id="UP000830671">
    <property type="component" value="Chromosome 5"/>
</dbReference>
<feature type="compositionally biased region" description="Basic and acidic residues" evidence="1">
    <location>
        <begin position="442"/>
        <end position="454"/>
    </location>
</feature>
<dbReference type="AlphaFoldDB" id="A0A9Q8SW50"/>
<feature type="region of interest" description="Disordered" evidence="1">
    <location>
        <begin position="427"/>
        <end position="454"/>
    </location>
</feature>
<keyword evidence="3" id="KW-1185">Reference proteome</keyword>
<name>A0A9Q8SW50_9PEZI</name>
<reference evidence="2" key="1">
    <citation type="journal article" date="2021" name="Mol. Plant Microbe Interact.">
        <title>Complete Genome Sequence of the Plant-Pathogenic Fungus Colletotrichum lupini.</title>
        <authorList>
            <person name="Baroncelli R."/>
            <person name="Pensec F."/>
            <person name="Da Lio D."/>
            <person name="Boufleur T."/>
            <person name="Vicente I."/>
            <person name="Sarrocco S."/>
            <person name="Picot A."/>
            <person name="Baraldi E."/>
            <person name="Sukno S."/>
            <person name="Thon M."/>
            <person name="Le Floch G."/>
        </authorList>
    </citation>
    <scope>NUCLEOTIDE SEQUENCE</scope>
    <source>
        <strain evidence="2">IMI 504893</strain>
    </source>
</reference>
<accession>A0A9Q8SW50</accession>